<sequence>MRHLVRRVTAAAIAAAIALAPAAAAAQAKRGIGLIRDAEAEKLVRDYARPILQAAGLGGANIQIKIVNDGSFNAFVADQRHIFINAGTLIDTRTPNELIGVIAHETGHLAGNHLVRLREEIIRTQILSAIAMIGGVAASAAGGSGQGAVASVLGGQQIGTRSILAYARSEETTADRAAITYLDKTGQSGKGMLDTFERLADQQLFASAYGDPYMMSHPLAADRIAALQEVAQASKNYGRTDDPALQLRHDLVRAKFIAFTGSAQQTQRAYPDADGSLPAAYARAVLTFRYGDPKSAVAATEALIKADPKNPFFQELKGQILLETGTPKLAIEPLKKAVAMAPKEGLIRVMLGHAMVASEDERLLKEAVKELTKGIGDDPDQPIGYRQLAIAYARLGDNAMADLATAQGSFASGDVKAAKQYAERARANLKTGSPAWLRADDIVTYKNPIR</sequence>
<dbReference type="PANTHER" id="PTHR22726:SF1">
    <property type="entry name" value="METALLOENDOPEPTIDASE OMA1, MITOCHONDRIAL"/>
    <property type="match status" value="1"/>
</dbReference>
<dbReference type="OrthoDB" id="9814887at2"/>
<evidence type="ECO:0000256" key="1">
    <source>
        <dbReference type="ARBA" id="ARBA00001947"/>
    </source>
</evidence>
<protein>
    <submittedName>
        <fullName evidence="9">Putative Zn-dependent protease</fullName>
    </submittedName>
</protein>
<keyword evidence="5" id="KW-0862">Zinc</keyword>
<dbReference type="GO" id="GO:0004222">
    <property type="term" value="F:metalloendopeptidase activity"/>
    <property type="evidence" value="ECO:0007669"/>
    <property type="project" value="InterPro"/>
</dbReference>
<evidence type="ECO:0000256" key="7">
    <source>
        <dbReference type="SAM" id="SignalP"/>
    </source>
</evidence>
<dbReference type="Proteomes" id="UP000294547">
    <property type="component" value="Unassembled WGS sequence"/>
</dbReference>
<proteinExistence type="predicted"/>
<name>A0A4R6RLT2_9HYPH</name>
<evidence type="ECO:0000256" key="6">
    <source>
        <dbReference type="ARBA" id="ARBA00023049"/>
    </source>
</evidence>
<evidence type="ECO:0000313" key="10">
    <source>
        <dbReference type="Proteomes" id="UP000294547"/>
    </source>
</evidence>
<comment type="caution">
    <text evidence="9">The sequence shown here is derived from an EMBL/GenBank/DDBJ whole genome shotgun (WGS) entry which is preliminary data.</text>
</comment>
<reference evidence="9 10" key="1">
    <citation type="submission" date="2019-03" db="EMBL/GenBank/DDBJ databases">
        <title>Genomic Encyclopedia of Type Strains, Phase IV (KMG-IV): sequencing the most valuable type-strain genomes for metagenomic binning, comparative biology and taxonomic classification.</title>
        <authorList>
            <person name="Goeker M."/>
        </authorList>
    </citation>
    <scope>NUCLEOTIDE SEQUENCE [LARGE SCALE GENOMIC DNA]</scope>
    <source>
        <strain evidence="9 10">DSM 102969</strain>
    </source>
</reference>
<evidence type="ECO:0000256" key="4">
    <source>
        <dbReference type="ARBA" id="ARBA00022801"/>
    </source>
</evidence>
<dbReference type="Gene3D" id="1.25.40.10">
    <property type="entry name" value="Tetratricopeptide repeat domain"/>
    <property type="match status" value="1"/>
</dbReference>
<comment type="cofactor">
    <cofactor evidence="1">
        <name>Zn(2+)</name>
        <dbReference type="ChEBI" id="CHEBI:29105"/>
    </cofactor>
</comment>
<evidence type="ECO:0000256" key="5">
    <source>
        <dbReference type="ARBA" id="ARBA00022833"/>
    </source>
</evidence>
<dbReference type="InterPro" id="IPR011990">
    <property type="entry name" value="TPR-like_helical_dom_sf"/>
</dbReference>
<gene>
    <name evidence="9" type="ORF">EDD54_0971</name>
</gene>
<organism evidence="9 10">
    <name type="scientific">Oharaeibacter diazotrophicus</name>
    <dbReference type="NCBI Taxonomy" id="1920512"/>
    <lineage>
        <taxon>Bacteria</taxon>
        <taxon>Pseudomonadati</taxon>
        <taxon>Pseudomonadota</taxon>
        <taxon>Alphaproteobacteria</taxon>
        <taxon>Hyphomicrobiales</taxon>
        <taxon>Pleomorphomonadaceae</taxon>
        <taxon>Oharaeibacter</taxon>
    </lineage>
</organism>
<feature type="signal peptide" evidence="7">
    <location>
        <begin position="1"/>
        <end position="25"/>
    </location>
</feature>
<keyword evidence="7" id="KW-0732">Signal</keyword>
<dbReference type="Pfam" id="PF01435">
    <property type="entry name" value="Peptidase_M48"/>
    <property type="match status" value="1"/>
</dbReference>
<dbReference type="EMBL" id="SNXY01000006">
    <property type="protein sequence ID" value="TDP87085.1"/>
    <property type="molecule type" value="Genomic_DNA"/>
</dbReference>
<dbReference type="GO" id="GO:0046872">
    <property type="term" value="F:metal ion binding"/>
    <property type="evidence" value="ECO:0007669"/>
    <property type="project" value="UniProtKB-KW"/>
</dbReference>
<keyword evidence="2 9" id="KW-0645">Protease</keyword>
<keyword evidence="3" id="KW-0479">Metal-binding</keyword>
<evidence type="ECO:0000256" key="2">
    <source>
        <dbReference type="ARBA" id="ARBA00022670"/>
    </source>
</evidence>
<keyword evidence="6" id="KW-0482">Metalloprotease</keyword>
<feature type="domain" description="Peptidase M48" evidence="8">
    <location>
        <begin position="46"/>
        <end position="230"/>
    </location>
</feature>
<evidence type="ECO:0000313" key="9">
    <source>
        <dbReference type="EMBL" id="TDP87085.1"/>
    </source>
</evidence>
<dbReference type="SUPFAM" id="SSF48452">
    <property type="entry name" value="TPR-like"/>
    <property type="match status" value="1"/>
</dbReference>
<dbReference type="Gene3D" id="3.30.2010.10">
    <property type="entry name" value="Metalloproteases ('zincins'), catalytic domain"/>
    <property type="match status" value="1"/>
</dbReference>
<dbReference type="AlphaFoldDB" id="A0A4R6RLT2"/>
<dbReference type="GO" id="GO:0051603">
    <property type="term" value="P:proteolysis involved in protein catabolic process"/>
    <property type="evidence" value="ECO:0007669"/>
    <property type="project" value="TreeGrafter"/>
</dbReference>
<accession>A0A4R6RLT2</accession>
<dbReference type="RefSeq" id="WP_126536061.1">
    <property type="nucleotide sequence ID" value="NZ_BSPM01000008.1"/>
</dbReference>
<feature type="chain" id="PRO_5020277765" evidence="7">
    <location>
        <begin position="26"/>
        <end position="450"/>
    </location>
</feature>
<dbReference type="GO" id="GO:0016020">
    <property type="term" value="C:membrane"/>
    <property type="evidence" value="ECO:0007669"/>
    <property type="project" value="TreeGrafter"/>
</dbReference>
<dbReference type="PANTHER" id="PTHR22726">
    <property type="entry name" value="METALLOENDOPEPTIDASE OMA1"/>
    <property type="match status" value="1"/>
</dbReference>
<keyword evidence="10" id="KW-1185">Reference proteome</keyword>
<evidence type="ECO:0000256" key="3">
    <source>
        <dbReference type="ARBA" id="ARBA00022723"/>
    </source>
</evidence>
<dbReference type="InterPro" id="IPR051156">
    <property type="entry name" value="Mito/Outer_Membr_Metalloprot"/>
</dbReference>
<dbReference type="CDD" id="cd07324">
    <property type="entry name" value="M48C_Oma1-like"/>
    <property type="match status" value="1"/>
</dbReference>
<evidence type="ECO:0000259" key="8">
    <source>
        <dbReference type="Pfam" id="PF01435"/>
    </source>
</evidence>
<dbReference type="InterPro" id="IPR001915">
    <property type="entry name" value="Peptidase_M48"/>
</dbReference>
<keyword evidence="4" id="KW-0378">Hydrolase</keyword>